<gene>
    <name evidence="1" type="ORF">Pla8534_54730</name>
</gene>
<sequence length="71" mass="8264">MLRAVLQPAIAFRNFLFDELVKNLLHENFRHQRNWTTLRREVSRLYVNSARECGPTCSVTTAPCRVKAETS</sequence>
<name>A0A518E0L6_9BACT</name>
<protein>
    <submittedName>
        <fullName evidence="1">Uncharacterized protein</fullName>
    </submittedName>
</protein>
<dbReference type="Proteomes" id="UP000317648">
    <property type="component" value="Chromosome"/>
</dbReference>
<organism evidence="1 2">
    <name type="scientific">Lignipirellula cremea</name>
    <dbReference type="NCBI Taxonomy" id="2528010"/>
    <lineage>
        <taxon>Bacteria</taxon>
        <taxon>Pseudomonadati</taxon>
        <taxon>Planctomycetota</taxon>
        <taxon>Planctomycetia</taxon>
        <taxon>Pirellulales</taxon>
        <taxon>Pirellulaceae</taxon>
        <taxon>Lignipirellula</taxon>
    </lineage>
</organism>
<reference evidence="1 2" key="1">
    <citation type="submission" date="2019-02" db="EMBL/GenBank/DDBJ databases">
        <title>Deep-cultivation of Planctomycetes and their phenomic and genomic characterization uncovers novel biology.</title>
        <authorList>
            <person name="Wiegand S."/>
            <person name="Jogler M."/>
            <person name="Boedeker C."/>
            <person name="Pinto D."/>
            <person name="Vollmers J."/>
            <person name="Rivas-Marin E."/>
            <person name="Kohn T."/>
            <person name="Peeters S.H."/>
            <person name="Heuer A."/>
            <person name="Rast P."/>
            <person name="Oberbeckmann S."/>
            <person name="Bunk B."/>
            <person name="Jeske O."/>
            <person name="Meyerdierks A."/>
            <person name="Storesund J.E."/>
            <person name="Kallscheuer N."/>
            <person name="Luecker S."/>
            <person name="Lage O.M."/>
            <person name="Pohl T."/>
            <person name="Merkel B.J."/>
            <person name="Hornburger P."/>
            <person name="Mueller R.-W."/>
            <person name="Bruemmer F."/>
            <person name="Labrenz M."/>
            <person name="Spormann A.M."/>
            <person name="Op den Camp H."/>
            <person name="Overmann J."/>
            <person name="Amann R."/>
            <person name="Jetten M.S.M."/>
            <person name="Mascher T."/>
            <person name="Medema M.H."/>
            <person name="Devos D.P."/>
            <person name="Kaster A.-K."/>
            <person name="Ovreas L."/>
            <person name="Rohde M."/>
            <person name="Galperin M.Y."/>
            <person name="Jogler C."/>
        </authorList>
    </citation>
    <scope>NUCLEOTIDE SEQUENCE [LARGE SCALE GENOMIC DNA]</scope>
    <source>
        <strain evidence="1 2">Pla85_3_4</strain>
    </source>
</reference>
<dbReference type="AlphaFoldDB" id="A0A518E0L6"/>
<dbReference type="EMBL" id="CP036433">
    <property type="protein sequence ID" value="QDU97623.1"/>
    <property type="molecule type" value="Genomic_DNA"/>
</dbReference>
<evidence type="ECO:0000313" key="2">
    <source>
        <dbReference type="Proteomes" id="UP000317648"/>
    </source>
</evidence>
<evidence type="ECO:0000313" key="1">
    <source>
        <dbReference type="EMBL" id="QDU97623.1"/>
    </source>
</evidence>
<proteinExistence type="predicted"/>
<keyword evidence="2" id="KW-1185">Reference proteome</keyword>
<dbReference type="KEGG" id="lcre:Pla8534_54730"/>
<accession>A0A518E0L6</accession>